<gene>
    <name evidence="3" type="ORF">I6K02_21280</name>
</gene>
<feature type="region of interest" description="Disordered" evidence="1">
    <location>
        <begin position="69"/>
        <end position="113"/>
    </location>
</feature>
<evidence type="ECO:0000313" key="4">
    <source>
        <dbReference type="Proteomes" id="UP000625568"/>
    </source>
</evidence>
<organism evidence="3 4">
    <name type="scientific">Burkholderia dolosa</name>
    <dbReference type="NCBI Taxonomy" id="152500"/>
    <lineage>
        <taxon>Bacteria</taxon>
        <taxon>Pseudomonadati</taxon>
        <taxon>Pseudomonadota</taxon>
        <taxon>Betaproteobacteria</taxon>
        <taxon>Burkholderiales</taxon>
        <taxon>Burkholderiaceae</taxon>
        <taxon>Burkholderia</taxon>
        <taxon>Burkholderia cepacia complex</taxon>
    </lineage>
</organism>
<feature type="transmembrane region" description="Helical" evidence="2">
    <location>
        <begin position="363"/>
        <end position="380"/>
    </location>
</feature>
<feature type="transmembrane region" description="Helical" evidence="2">
    <location>
        <begin position="386"/>
        <end position="404"/>
    </location>
</feature>
<accession>A0A892I8N3</accession>
<keyword evidence="4" id="KW-1185">Reference proteome</keyword>
<proteinExistence type="predicted"/>
<dbReference type="GeneID" id="93128938"/>
<evidence type="ECO:0000256" key="2">
    <source>
        <dbReference type="SAM" id="Phobius"/>
    </source>
</evidence>
<keyword evidence="2" id="KW-1133">Transmembrane helix</keyword>
<feature type="transmembrane region" description="Helical" evidence="2">
    <location>
        <begin position="439"/>
        <end position="460"/>
    </location>
</feature>
<feature type="transmembrane region" description="Helical" evidence="2">
    <location>
        <begin position="472"/>
        <end position="494"/>
    </location>
</feature>
<dbReference type="RefSeq" id="WP_035974909.1">
    <property type="nucleotide sequence ID" value="NZ_CABVPR010000001.1"/>
</dbReference>
<name>A0A892I8N3_9BURK</name>
<keyword evidence="2" id="KW-0812">Transmembrane</keyword>
<dbReference type="AlphaFoldDB" id="A0A892I8N3"/>
<evidence type="ECO:0000313" key="3">
    <source>
        <dbReference type="EMBL" id="QRO79102.1"/>
    </source>
</evidence>
<sequence>MNQWPWSVLETDAGADERTVRRAYARILKQQRADDDPDAFQALRNAYEHALQLTRNAAAEGTTVAVDAAAPEPARQGVNEASGADTRDVAPSVVAERPPVRQRTPSTDSLPLHASDPAAEAAQIWAEFTADAASVTSRREIKVLFGSIVNIALRDELEWAALMYCLRDDIPPDSRTDIADALNWRDNAAHLFARNAYLAGQALSKIFAQEEYAQARRHFPHAVALLERPSPRLAKALFALRARTRHREMEQLLYALQVSFGNARNLRFDGERIAFWRNACLLRTKAIHLCMTAPAAGLWCGLLLEKALSGLAPAGVGGRSWTAQGSIAVFAMLLTTLVYGIVEFRAPTLSQRWRRVARERMPVRYGWIVLWVAATCAAYADSRMGAVTSAALAALSIATWWALAVHGWPRLAGLAIIAVYAACGFGFVGYYMLFASGSWMVPLGQAVLYGMFAGFVQMELHAMVERRRALRIAATVAWFAAGVTVAFSLMGMQLSDFSPAWSEPTWSAYAALIVVGSMLGTMQWAQLGQILPQTFLGLMYMLWTALAIAQPRFAAFVALCLMSYWIVQGMRRQHVAVKDRTT</sequence>
<protein>
    <recommendedName>
        <fullName evidence="5">Molecular chaperone DnaJ</fullName>
    </recommendedName>
</protein>
<evidence type="ECO:0000256" key="1">
    <source>
        <dbReference type="SAM" id="MobiDB-lite"/>
    </source>
</evidence>
<dbReference type="EMBL" id="CP069483">
    <property type="protein sequence ID" value="QRO79102.1"/>
    <property type="molecule type" value="Genomic_DNA"/>
</dbReference>
<feature type="transmembrane region" description="Helical" evidence="2">
    <location>
        <begin position="411"/>
        <end position="433"/>
    </location>
</feature>
<feature type="transmembrane region" description="Helical" evidence="2">
    <location>
        <begin position="324"/>
        <end position="342"/>
    </location>
</feature>
<dbReference type="Proteomes" id="UP000625568">
    <property type="component" value="Chromosome 2"/>
</dbReference>
<feature type="transmembrane region" description="Helical" evidence="2">
    <location>
        <begin position="537"/>
        <end position="567"/>
    </location>
</feature>
<reference evidence="3 4" key="1">
    <citation type="submission" date="2021-02" db="EMBL/GenBank/DDBJ databases">
        <title>FDA dAtabase for Regulatory Grade micrObial Sequences (FDA-ARGOS): Supporting development and validation of Infectious Disease Dx tests.</title>
        <authorList>
            <person name="Minogue T."/>
            <person name="Wolcott M."/>
            <person name="Wasieloski L."/>
            <person name="Aguilar W."/>
            <person name="Moore D."/>
            <person name="Jaissle J."/>
            <person name="Tallon L."/>
            <person name="Sadzewicz L."/>
            <person name="Zhao X."/>
            <person name="Boylan J."/>
            <person name="Ott S."/>
            <person name="Bowen H."/>
            <person name="Vavikolanu K."/>
            <person name="Mehta A."/>
            <person name="Aluvathingal J."/>
            <person name="Nadendla S."/>
            <person name="Yan Y."/>
            <person name="Sichtig H."/>
        </authorList>
    </citation>
    <scope>NUCLEOTIDE SEQUENCE [LARGE SCALE GENOMIC DNA]</scope>
    <source>
        <strain evidence="3 4">FDAARGOS_1272</strain>
    </source>
</reference>
<keyword evidence="2" id="KW-0472">Membrane</keyword>
<evidence type="ECO:0008006" key="5">
    <source>
        <dbReference type="Google" id="ProtNLM"/>
    </source>
</evidence>